<evidence type="ECO:0000256" key="3">
    <source>
        <dbReference type="ARBA" id="ARBA00022833"/>
    </source>
</evidence>
<dbReference type="InterPro" id="IPR011011">
    <property type="entry name" value="Znf_FYVE_PHD"/>
</dbReference>
<evidence type="ECO:0000256" key="5">
    <source>
        <dbReference type="SAM" id="MobiDB-lite"/>
    </source>
</evidence>
<dbReference type="SUPFAM" id="SSF57903">
    <property type="entry name" value="FYVE/PHD zinc finger"/>
    <property type="match status" value="2"/>
</dbReference>
<dbReference type="SMART" id="SM00249">
    <property type="entry name" value="PHD"/>
    <property type="match status" value="2"/>
</dbReference>
<dbReference type="InterPro" id="IPR019786">
    <property type="entry name" value="Zinc_finger_PHD-type_CS"/>
</dbReference>
<dbReference type="STRING" id="1283841.A0A084QY49"/>
<evidence type="ECO:0000256" key="1">
    <source>
        <dbReference type="ARBA" id="ARBA00022723"/>
    </source>
</evidence>
<evidence type="ECO:0000313" key="7">
    <source>
        <dbReference type="EMBL" id="KFA68884.1"/>
    </source>
</evidence>
<dbReference type="Pfam" id="PF00628">
    <property type="entry name" value="PHD"/>
    <property type="match status" value="1"/>
</dbReference>
<proteinExistence type="predicted"/>
<dbReference type="PANTHER" id="PTHR35391:SF5">
    <property type="entry name" value="DUF6590 DOMAIN-CONTAINING PROTEIN"/>
    <property type="match status" value="1"/>
</dbReference>
<dbReference type="InterPro" id="IPR058925">
    <property type="entry name" value="zf-C2H2_AcuF"/>
</dbReference>
<dbReference type="PROSITE" id="PS01359">
    <property type="entry name" value="ZF_PHD_1"/>
    <property type="match status" value="1"/>
</dbReference>
<dbReference type="InterPro" id="IPR019787">
    <property type="entry name" value="Znf_PHD-finger"/>
</dbReference>
<feature type="region of interest" description="Disordered" evidence="5">
    <location>
        <begin position="399"/>
        <end position="421"/>
    </location>
</feature>
<dbReference type="InterPro" id="IPR013083">
    <property type="entry name" value="Znf_RING/FYVE/PHD"/>
</dbReference>
<dbReference type="CDD" id="cd15505">
    <property type="entry name" value="PHD_ING"/>
    <property type="match status" value="1"/>
</dbReference>
<keyword evidence="3" id="KW-0862">Zinc</keyword>
<dbReference type="GO" id="GO:0008270">
    <property type="term" value="F:zinc ion binding"/>
    <property type="evidence" value="ECO:0007669"/>
    <property type="project" value="UniProtKB-KW"/>
</dbReference>
<evidence type="ECO:0000259" key="6">
    <source>
        <dbReference type="PROSITE" id="PS50016"/>
    </source>
</evidence>
<feature type="region of interest" description="Disordered" evidence="5">
    <location>
        <begin position="703"/>
        <end position="770"/>
    </location>
</feature>
<evidence type="ECO:0000313" key="8">
    <source>
        <dbReference type="Proteomes" id="UP000028524"/>
    </source>
</evidence>
<sequence length="823" mass="91191">MALNRTSYSKDLDWVDEWRAIAVETNSSSTASQLAVECLNTFRKVLKQLPNHSKASRASSQSLKQSYSSLALWEAGYGIGQGKLDASLAQSRTLRKSLLELLFSVSKTLTNRVLPLISLDRVEEMTISHSGLVSITTEASKEVLQDTDGDSNDESASDSSSVLLLDDWSEIAEDLSTDVQCLLDLDPIIDCPAPDQAQSNTTHDRGTIQWQPHISYSDKIKNRFPKAETSLVVRFAQANWERFLKPVSEFHDSGLGTTAYSGTSYAETIMSYRENGRDSIRIPPLPDGAMEGRQFDCLACGRRLVIKNNSAWKKHIYEDLRPWVCHDLSCNYDNNIFDSRSDWIDHLGLQHGMAPVWKGFKCPLCSEDTGDGKPVISRHLSGHLEEISLAALPLSVEDENDESYSESDHESVVGSSDSQVSEVANEESYTIKCICQDPEDDGDRICCEACGTWQHRECYYTHNREEAIQEGFSHFCADCKSRHPDPRETALLRRKNGLRHESQQDESGSPAASLDKSRGSSGNEKSTIFVEPQATQETADLADFGKHSSHSTNVAYLHNDSGHHNDADAPKYCYCNTSSYGMMIDCDAEDCSREWFHLACAGLTAPPTSSEKWYCETCKKRLKPASLVESTDTTRLDRISNFRELPISTELLEVLGSRTTSTDDFFSEYIDFSNDLGLTASSRHVFDTKDFATIDLPPTVPLGVKPYRGSSQQPSNSPLQSPETALQTFATANPGAPQPPASARTNEPASAKSSVSNATPVPGARTPSDDPFIPLLARRAAHEPQLKSLLQRVSTGQTEEGDFERLQNIIDQLNIEHNLEGRR</sequence>
<organism evidence="7 8">
    <name type="scientific">Stachybotrys chlorohalonatus (strain IBT 40285)</name>
    <dbReference type="NCBI Taxonomy" id="1283841"/>
    <lineage>
        <taxon>Eukaryota</taxon>
        <taxon>Fungi</taxon>
        <taxon>Dikarya</taxon>
        <taxon>Ascomycota</taxon>
        <taxon>Pezizomycotina</taxon>
        <taxon>Sordariomycetes</taxon>
        <taxon>Hypocreomycetidae</taxon>
        <taxon>Hypocreales</taxon>
        <taxon>Stachybotryaceae</taxon>
        <taxon>Stachybotrys</taxon>
    </lineage>
</organism>
<evidence type="ECO:0000256" key="2">
    <source>
        <dbReference type="ARBA" id="ARBA00022771"/>
    </source>
</evidence>
<dbReference type="EMBL" id="KL659692">
    <property type="protein sequence ID" value="KFA68884.1"/>
    <property type="molecule type" value="Genomic_DNA"/>
</dbReference>
<feature type="region of interest" description="Disordered" evidence="5">
    <location>
        <begin position="494"/>
        <end position="526"/>
    </location>
</feature>
<keyword evidence="1" id="KW-0479">Metal-binding</keyword>
<dbReference type="OrthoDB" id="20872at2759"/>
<keyword evidence="8" id="KW-1185">Reference proteome</keyword>
<evidence type="ECO:0000256" key="4">
    <source>
        <dbReference type="PROSITE-ProRule" id="PRU00146"/>
    </source>
</evidence>
<feature type="domain" description="PHD-type" evidence="6">
    <location>
        <begin position="570"/>
        <end position="621"/>
    </location>
</feature>
<accession>A0A084QY49</accession>
<dbReference type="Pfam" id="PF26082">
    <property type="entry name" value="zf-C2H2_AcuF"/>
    <property type="match status" value="1"/>
</dbReference>
<reference evidence="7 8" key="1">
    <citation type="journal article" date="2014" name="BMC Genomics">
        <title>Comparative genome sequencing reveals chemotype-specific gene clusters in the toxigenic black mold Stachybotrys.</title>
        <authorList>
            <person name="Semeiks J."/>
            <person name="Borek D."/>
            <person name="Otwinowski Z."/>
            <person name="Grishin N.V."/>
        </authorList>
    </citation>
    <scope>NUCLEOTIDE SEQUENCE [LARGE SCALE GENOMIC DNA]</scope>
    <source>
        <strain evidence="7 8">IBT 40285</strain>
    </source>
</reference>
<dbReference type="InterPro" id="IPR001965">
    <property type="entry name" value="Znf_PHD"/>
</dbReference>
<dbReference type="PROSITE" id="PS50016">
    <property type="entry name" value="ZF_PHD_2"/>
    <property type="match status" value="1"/>
</dbReference>
<feature type="compositionally biased region" description="Low complexity" evidence="5">
    <location>
        <begin position="710"/>
        <end position="722"/>
    </location>
</feature>
<dbReference type="PANTHER" id="PTHR35391">
    <property type="entry name" value="C2H2-TYPE DOMAIN-CONTAINING PROTEIN-RELATED"/>
    <property type="match status" value="1"/>
</dbReference>
<name>A0A084QY49_STAC4</name>
<dbReference type="HOGENOM" id="CLU_382255_0_0_1"/>
<dbReference type="InParanoid" id="A0A084QY49"/>
<dbReference type="Proteomes" id="UP000028524">
    <property type="component" value="Unassembled WGS sequence"/>
</dbReference>
<gene>
    <name evidence="7" type="ORF">S40285_09051</name>
</gene>
<dbReference type="AlphaFoldDB" id="A0A084QY49"/>
<dbReference type="Gene3D" id="3.30.40.10">
    <property type="entry name" value="Zinc/RING finger domain, C3HC4 (zinc finger)"/>
    <property type="match status" value="2"/>
</dbReference>
<feature type="compositionally biased region" description="Polar residues" evidence="5">
    <location>
        <begin position="743"/>
        <end position="759"/>
    </location>
</feature>
<keyword evidence="2 4" id="KW-0863">Zinc-finger</keyword>
<protein>
    <recommendedName>
        <fullName evidence="6">PHD-type domain-containing protein</fullName>
    </recommendedName>
</protein>